<sequence length="79" mass="8454">MKRSSSSLGRPLKTALLMVALVGGFYLLREHWNHVAGNWIYLLLLACPLMHLFLGHGGHGGHGGYGGQSAGPRNDSDKG</sequence>
<evidence type="ECO:0000313" key="2">
    <source>
        <dbReference type="EMBL" id="QIM53486.1"/>
    </source>
</evidence>
<keyword evidence="3" id="KW-1185">Reference proteome</keyword>
<dbReference type="KEGG" id="hcz:G9Q37_15655"/>
<dbReference type="RefSeq" id="WP_070400922.1">
    <property type="nucleotide sequence ID" value="NZ_CP049989.1"/>
</dbReference>
<keyword evidence="1" id="KW-0812">Transmembrane</keyword>
<dbReference type="InterPro" id="IPR021682">
    <property type="entry name" value="DUF2933"/>
</dbReference>
<evidence type="ECO:0000313" key="3">
    <source>
        <dbReference type="Proteomes" id="UP000503162"/>
    </source>
</evidence>
<organism evidence="2 3">
    <name type="scientific">Hydrogenophaga crocea</name>
    <dbReference type="NCBI Taxonomy" id="2716225"/>
    <lineage>
        <taxon>Bacteria</taxon>
        <taxon>Pseudomonadati</taxon>
        <taxon>Pseudomonadota</taxon>
        <taxon>Betaproteobacteria</taxon>
        <taxon>Burkholderiales</taxon>
        <taxon>Comamonadaceae</taxon>
        <taxon>Hydrogenophaga</taxon>
    </lineage>
</organism>
<keyword evidence="1" id="KW-0472">Membrane</keyword>
<accession>A0A6G8IKD0</accession>
<dbReference type="AlphaFoldDB" id="A0A6G8IKD0"/>
<reference evidence="2 3" key="1">
    <citation type="submission" date="2020-03" db="EMBL/GenBank/DDBJ databases">
        <title>Hydrogenophaga sp. nov. isolated from cyanobacterial mat.</title>
        <authorList>
            <person name="Thorat V."/>
            <person name="Kirdat K."/>
            <person name="Tiwarekar B."/>
            <person name="Costa E.D."/>
            <person name="Yadav A."/>
        </authorList>
    </citation>
    <scope>NUCLEOTIDE SEQUENCE [LARGE SCALE GENOMIC DNA]</scope>
    <source>
        <strain evidence="2 3">BA0156</strain>
    </source>
</reference>
<feature type="transmembrane region" description="Helical" evidence="1">
    <location>
        <begin position="35"/>
        <end position="54"/>
    </location>
</feature>
<dbReference type="Pfam" id="PF11666">
    <property type="entry name" value="DUF2933"/>
    <property type="match status" value="1"/>
</dbReference>
<gene>
    <name evidence="2" type="ORF">G9Q37_15655</name>
</gene>
<evidence type="ECO:0000256" key="1">
    <source>
        <dbReference type="SAM" id="Phobius"/>
    </source>
</evidence>
<protein>
    <submittedName>
        <fullName evidence="2">DUF2933 domain-containing protein</fullName>
    </submittedName>
</protein>
<feature type="transmembrane region" description="Helical" evidence="1">
    <location>
        <begin position="12"/>
        <end position="29"/>
    </location>
</feature>
<keyword evidence="1" id="KW-1133">Transmembrane helix</keyword>
<dbReference type="EMBL" id="CP049989">
    <property type="protein sequence ID" value="QIM53486.1"/>
    <property type="molecule type" value="Genomic_DNA"/>
</dbReference>
<name>A0A6G8IKD0_9BURK</name>
<proteinExistence type="predicted"/>
<dbReference type="Proteomes" id="UP000503162">
    <property type="component" value="Chromosome"/>
</dbReference>